<evidence type="ECO:0000313" key="2">
    <source>
        <dbReference type="EMBL" id="MBR0681138.1"/>
    </source>
</evidence>
<gene>
    <name evidence="2" type="ORF">GXW74_11625</name>
</gene>
<comment type="caution">
    <text evidence="2">The sequence shown here is derived from an EMBL/GenBank/DDBJ whole genome shotgun (WGS) entry which is preliminary data.</text>
</comment>
<keyword evidence="1" id="KW-0472">Membrane</keyword>
<sequence>MADPALGKSVEALLGYDDEALLKELAMRARGAQFDPAIAGAYQPDVAHEFPDMGLADDLLDLGGRILRRWERELHAVVCGTAKEDAEDRKTILAQIGADDAALGAALGAVLVGMGASAAVAVVLAAFILKRILKPAGQEACKKWSERLGTG</sequence>
<organism evidence="2 3">
    <name type="scientific">Neoroseomonas eburnea</name>
    <dbReference type="NCBI Taxonomy" id="1346889"/>
    <lineage>
        <taxon>Bacteria</taxon>
        <taxon>Pseudomonadati</taxon>
        <taxon>Pseudomonadota</taxon>
        <taxon>Alphaproteobacteria</taxon>
        <taxon>Acetobacterales</taxon>
        <taxon>Acetobacteraceae</taxon>
        <taxon>Neoroseomonas</taxon>
    </lineage>
</organism>
<dbReference type="Proteomes" id="UP001138709">
    <property type="component" value="Unassembled WGS sequence"/>
</dbReference>
<feature type="transmembrane region" description="Helical" evidence="1">
    <location>
        <begin position="105"/>
        <end position="129"/>
    </location>
</feature>
<reference evidence="2" key="2">
    <citation type="journal article" date="2021" name="Syst. Appl. Microbiol.">
        <title>Roseomonas hellenica sp. nov., isolated from roots of wild-growing Alkanna tinctoria.</title>
        <authorList>
            <person name="Rat A."/>
            <person name="Naranjo H.D."/>
            <person name="Lebbe L."/>
            <person name="Cnockaert M."/>
            <person name="Krigas N."/>
            <person name="Grigoriadou K."/>
            <person name="Maloupa E."/>
            <person name="Willems A."/>
        </authorList>
    </citation>
    <scope>NUCLEOTIDE SEQUENCE</scope>
    <source>
        <strain evidence="2">LMG 31228</strain>
    </source>
</reference>
<proteinExistence type="predicted"/>
<dbReference type="AlphaFoldDB" id="A0A9X9XBQ2"/>
<name>A0A9X9XBQ2_9PROT</name>
<protein>
    <submittedName>
        <fullName evidence="2">Uncharacterized protein</fullName>
    </submittedName>
</protein>
<reference evidence="2" key="1">
    <citation type="submission" date="2020-01" db="EMBL/GenBank/DDBJ databases">
        <authorList>
            <person name="Rat A."/>
        </authorList>
    </citation>
    <scope>NUCLEOTIDE SEQUENCE</scope>
    <source>
        <strain evidence="2">LMG 31228</strain>
    </source>
</reference>
<keyword evidence="1" id="KW-1133">Transmembrane helix</keyword>
<accession>A0A9X9XBQ2</accession>
<dbReference type="RefSeq" id="WP_211846677.1">
    <property type="nucleotide sequence ID" value="NZ_JAAEDL010000010.1"/>
</dbReference>
<evidence type="ECO:0000256" key="1">
    <source>
        <dbReference type="SAM" id="Phobius"/>
    </source>
</evidence>
<keyword evidence="1" id="KW-0812">Transmembrane</keyword>
<dbReference type="EMBL" id="JAAEDL010000010">
    <property type="protein sequence ID" value="MBR0681138.1"/>
    <property type="molecule type" value="Genomic_DNA"/>
</dbReference>
<evidence type="ECO:0000313" key="3">
    <source>
        <dbReference type="Proteomes" id="UP001138709"/>
    </source>
</evidence>
<keyword evidence="3" id="KW-1185">Reference proteome</keyword>